<dbReference type="InterPro" id="IPR038109">
    <property type="entry name" value="DNA_bind_recomb_sf"/>
</dbReference>
<comment type="caution">
    <text evidence="9">The sequence shown here is derived from an EMBL/GenBank/DDBJ whole genome shotgun (WGS) entry which is preliminary data.</text>
</comment>
<evidence type="ECO:0000256" key="2">
    <source>
        <dbReference type="ARBA" id="ARBA00023125"/>
    </source>
</evidence>
<dbReference type="OrthoDB" id="1094757at2"/>
<organism evidence="9 10">
    <name type="scientific">Moorella mulderi DSM 14980</name>
    <dbReference type="NCBI Taxonomy" id="1122241"/>
    <lineage>
        <taxon>Bacteria</taxon>
        <taxon>Bacillati</taxon>
        <taxon>Bacillota</taxon>
        <taxon>Clostridia</taxon>
        <taxon>Neomoorellales</taxon>
        <taxon>Neomoorellaceae</taxon>
        <taxon>Neomoorella</taxon>
    </lineage>
</organism>
<dbReference type="GO" id="GO:0015074">
    <property type="term" value="P:DNA integration"/>
    <property type="evidence" value="ECO:0007669"/>
    <property type="project" value="UniProtKB-KW"/>
</dbReference>
<dbReference type="PATRIC" id="fig|1122241.3.peg.2031"/>
<dbReference type="PROSITE" id="PS51737">
    <property type="entry name" value="RECOMBINASE_DNA_BIND"/>
    <property type="match status" value="1"/>
</dbReference>
<evidence type="ECO:0000259" key="7">
    <source>
        <dbReference type="PROSITE" id="PS51736"/>
    </source>
</evidence>
<gene>
    <name evidence="9" type="primary">tnpR_1</name>
    <name evidence="9" type="ORF">MOMUL_19110</name>
</gene>
<proteinExistence type="predicted"/>
<evidence type="ECO:0000256" key="6">
    <source>
        <dbReference type="SAM" id="Coils"/>
    </source>
</evidence>
<keyword evidence="3" id="KW-0233">DNA recombination</keyword>
<protein>
    <submittedName>
        <fullName evidence="9">Transposon gamma-delta resolvase</fullName>
    </submittedName>
</protein>
<dbReference type="InterPro" id="IPR006119">
    <property type="entry name" value="Resolv_N"/>
</dbReference>
<dbReference type="Pfam" id="PF07508">
    <property type="entry name" value="Recombinase"/>
    <property type="match status" value="1"/>
</dbReference>
<keyword evidence="2" id="KW-0238">DNA-binding</keyword>
<feature type="domain" description="Resolvase/invertase-type recombinase catalytic" evidence="7">
    <location>
        <begin position="2"/>
        <end position="152"/>
    </location>
</feature>
<evidence type="ECO:0000313" key="9">
    <source>
        <dbReference type="EMBL" id="KYH32029.1"/>
    </source>
</evidence>
<dbReference type="SUPFAM" id="SSF53041">
    <property type="entry name" value="Resolvase-like"/>
    <property type="match status" value="1"/>
</dbReference>
<feature type="domain" description="Recombinase" evidence="8">
    <location>
        <begin position="160"/>
        <end position="285"/>
    </location>
</feature>
<keyword evidence="1" id="KW-0229">DNA integration</keyword>
<dbReference type="EMBL" id="LTBC01000006">
    <property type="protein sequence ID" value="KYH32029.1"/>
    <property type="molecule type" value="Genomic_DNA"/>
</dbReference>
<evidence type="ECO:0000256" key="5">
    <source>
        <dbReference type="PROSITE-ProRule" id="PRU10137"/>
    </source>
</evidence>
<evidence type="ECO:0000256" key="3">
    <source>
        <dbReference type="ARBA" id="ARBA00023172"/>
    </source>
</evidence>
<dbReference type="PANTHER" id="PTHR30461">
    <property type="entry name" value="DNA-INVERTASE FROM LAMBDOID PROPHAGE"/>
    <property type="match status" value="1"/>
</dbReference>
<dbReference type="InterPro" id="IPR050639">
    <property type="entry name" value="SSR_resolvase"/>
</dbReference>
<dbReference type="GO" id="GO:0000150">
    <property type="term" value="F:DNA strand exchange activity"/>
    <property type="evidence" value="ECO:0007669"/>
    <property type="project" value="InterPro"/>
</dbReference>
<dbReference type="RefSeq" id="WP_062284390.1">
    <property type="nucleotide sequence ID" value="NZ_LTBC01000006.1"/>
</dbReference>
<feature type="active site" description="O-(5'-phospho-DNA)-serine intermediate" evidence="4 5">
    <location>
        <position position="10"/>
    </location>
</feature>
<reference evidence="9 10" key="1">
    <citation type="submission" date="2016-02" db="EMBL/GenBank/DDBJ databases">
        <title>Genome sequence of Moorella mulderi DSM 14980.</title>
        <authorList>
            <person name="Poehlein A."/>
            <person name="Daniel R."/>
        </authorList>
    </citation>
    <scope>NUCLEOTIDE SEQUENCE [LARGE SCALE GENOMIC DNA]</scope>
    <source>
        <strain evidence="9 10">DSM 14980</strain>
    </source>
</reference>
<name>A0A151AWH7_9FIRM</name>
<dbReference type="PANTHER" id="PTHR30461:SF23">
    <property type="entry name" value="DNA RECOMBINASE-RELATED"/>
    <property type="match status" value="1"/>
</dbReference>
<dbReference type="Proteomes" id="UP000075670">
    <property type="component" value="Unassembled WGS sequence"/>
</dbReference>
<keyword evidence="6" id="KW-0175">Coiled coil</keyword>
<dbReference type="CDD" id="cd00338">
    <property type="entry name" value="Ser_Recombinase"/>
    <property type="match status" value="1"/>
</dbReference>
<dbReference type="AlphaFoldDB" id="A0A151AWH7"/>
<evidence type="ECO:0000256" key="1">
    <source>
        <dbReference type="ARBA" id="ARBA00022908"/>
    </source>
</evidence>
<evidence type="ECO:0000259" key="8">
    <source>
        <dbReference type="PROSITE" id="PS51737"/>
    </source>
</evidence>
<dbReference type="InterPro" id="IPR025827">
    <property type="entry name" value="Zn_ribbon_recom_dom"/>
</dbReference>
<dbReference type="PROSITE" id="PS00397">
    <property type="entry name" value="RECOMBINASES_1"/>
    <property type="match status" value="1"/>
</dbReference>
<dbReference type="Gene3D" id="3.40.50.1390">
    <property type="entry name" value="Resolvase, N-terminal catalytic domain"/>
    <property type="match status" value="1"/>
</dbReference>
<dbReference type="InterPro" id="IPR011109">
    <property type="entry name" value="DNA_bind_recombinase_dom"/>
</dbReference>
<dbReference type="InterPro" id="IPR036162">
    <property type="entry name" value="Resolvase-like_N_sf"/>
</dbReference>
<dbReference type="Pfam" id="PF00239">
    <property type="entry name" value="Resolvase"/>
    <property type="match status" value="1"/>
</dbReference>
<evidence type="ECO:0000313" key="10">
    <source>
        <dbReference type="Proteomes" id="UP000075670"/>
    </source>
</evidence>
<keyword evidence="10" id="KW-1185">Reference proteome</keyword>
<dbReference type="Gene3D" id="3.90.1750.20">
    <property type="entry name" value="Putative Large Serine Recombinase, Chain B, Domain 2"/>
    <property type="match status" value="1"/>
</dbReference>
<sequence length="516" mass="58601">MRVGIYVRVSTEEQARHGYSAPEQEEAGRKRARELAAPGEPVEVYVFADLGYSGASLDRPKLAELRQWVREGRIDVLIIRDMDRLSRKLAHQLLLTEEFEKAGVKLEFLDGEWKDTPEGRLFGSIKGAFGEYEREKIRERMMRCKLQKARMGGLPTFQEPYGYRQENGKLVENPAEAEVVRLIYTWFTTEDVGPGAIAERLAEQGVPSPQGFPFWHRSEVKRVLANPAYRGTLIYNRTRWEKQGNAKKKVGRRDASEWVYIQVPPLVDEVTWERAQEKLAEARRKYSGWSKENYLLSGIITCVDCGNPMHGICHKRKSGKKDRYYTCSRDYTDPQKRGCRPRRLARADEIESAVWGLVTSWLNDPDALAAKIREGAAQEDLQGDLARIEKHLADLRRGRNNLLRALAAGLTDLDGETKGMLQELKARERQLEARKRETEAALRKAAAEGARVEDVCRAARECLEQIDKLTFEQKRSLVRTLVRQVAVSGRNGELRVTVYAAFTPAAEVVSVGPGAE</sequence>
<feature type="coiled-coil region" evidence="6">
    <location>
        <begin position="385"/>
        <end position="448"/>
    </location>
</feature>
<evidence type="ECO:0000256" key="4">
    <source>
        <dbReference type="PIRSR" id="PIRSR606118-50"/>
    </source>
</evidence>
<dbReference type="Pfam" id="PF13408">
    <property type="entry name" value="Zn_ribbon_recom"/>
    <property type="match status" value="1"/>
</dbReference>
<dbReference type="PROSITE" id="PS51736">
    <property type="entry name" value="RECOMBINASES_3"/>
    <property type="match status" value="1"/>
</dbReference>
<dbReference type="GO" id="GO:0003677">
    <property type="term" value="F:DNA binding"/>
    <property type="evidence" value="ECO:0007669"/>
    <property type="project" value="UniProtKB-KW"/>
</dbReference>
<dbReference type="InterPro" id="IPR006118">
    <property type="entry name" value="Recombinase_CS"/>
</dbReference>
<dbReference type="SMART" id="SM00857">
    <property type="entry name" value="Resolvase"/>
    <property type="match status" value="1"/>
</dbReference>
<accession>A0A151AWH7</accession>